<protein>
    <submittedName>
        <fullName evidence="2">Uncharacterized protein</fullName>
    </submittedName>
</protein>
<sequence length="82" mass="9393">MFSRKANEARKEADMAEDRSFRPTKANSRRRKTSFYKVLQGMPIARLILNLENVVKLAPIRTNELVVTCAPLVVDFDEIIKA</sequence>
<dbReference type="Proteomes" id="UP001201163">
    <property type="component" value="Unassembled WGS sequence"/>
</dbReference>
<evidence type="ECO:0000313" key="2">
    <source>
        <dbReference type="EMBL" id="KAH8979234.1"/>
    </source>
</evidence>
<dbReference type="AlphaFoldDB" id="A0AAD4L3X2"/>
<name>A0AAD4L3X2_9AGAM</name>
<proteinExistence type="predicted"/>
<gene>
    <name evidence="2" type="ORF">EDB92DRAFT_1955371</name>
</gene>
<feature type="region of interest" description="Disordered" evidence="1">
    <location>
        <begin position="1"/>
        <end position="30"/>
    </location>
</feature>
<comment type="caution">
    <text evidence="2">The sequence shown here is derived from an EMBL/GenBank/DDBJ whole genome shotgun (WGS) entry which is preliminary data.</text>
</comment>
<feature type="compositionally biased region" description="Basic and acidic residues" evidence="1">
    <location>
        <begin position="1"/>
        <end position="21"/>
    </location>
</feature>
<organism evidence="2 3">
    <name type="scientific">Lactarius akahatsu</name>
    <dbReference type="NCBI Taxonomy" id="416441"/>
    <lineage>
        <taxon>Eukaryota</taxon>
        <taxon>Fungi</taxon>
        <taxon>Dikarya</taxon>
        <taxon>Basidiomycota</taxon>
        <taxon>Agaricomycotina</taxon>
        <taxon>Agaricomycetes</taxon>
        <taxon>Russulales</taxon>
        <taxon>Russulaceae</taxon>
        <taxon>Lactarius</taxon>
    </lineage>
</organism>
<evidence type="ECO:0000313" key="3">
    <source>
        <dbReference type="Proteomes" id="UP001201163"/>
    </source>
</evidence>
<accession>A0AAD4L3X2</accession>
<dbReference type="EMBL" id="JAKELL010000180">
    <property type="protein sequence ID" value="KAH8979234.1"/>
    <property type="molecule type" value="Genomic_DNA"/>
</dbReference>
<evidence type="ECO:0000256" key="1">
    <source>
        <dbReference type="SAM" id="MobiDB-lite"/>
    </source>
</evidence>
<reference evidence="2" key="1">
    <citation type="submission" date="2022-01" db="EMBL/GenBank/DDBJ databases">
        <title>Comparative genomics reveals a dynamic genome evolution in the ectomycorrhizal milk-cap (Lactarius) mushrooms.</title>
        <authorList>
            <consortium name="DOE Joint Genome Institute"/>
            <person name="Lebreton A."/>
            <person name="Tang N."/>
            <person name="Kuo A."/>
            <person name="LaButti K."/>
            <person name="Drula E."/>
            <person name="Barry K."/>
            <person name="Clum A."/>
            <person name="Lipzen A."/>
            <person name="Mousain D."/>
            <person name="Ng V."/>
            <person name="Wang R."/>
            <person name="Wang X."/>
            <person name="Dai Y."/>
            <person name="Henrissat B."/>
            <person name="Grigoriev I.V."/>
            <person name="Guerin-Laguette A."/>
            <person name="Yu F."/>
            <person name="Martin F.M."/>
        </authorList>
    </citation>
    <scope>NUCLEOTIDE SEQUENCE</scope>
    <source>
        <strain evidence="2">QP</strain>
    </source>
</reference>
<keyword evidence="3" id="KW-1185">Reference proteome</keyword>